<dbReference type="EMBL" id="JAUUCC010000017">
    <property type="protein sequence ID" value="MEE2050642.1"/>
    <property type="molecule type" value="Genomic_DNA"/>
</dbReference>
<accession>A0ABU7KMY0</accession>
<feature type="region of interest" description="Disordered" evidence="1">
    <location>
        <begin position="1"/>
        <end position="29"/>
    </location>
</feature>
<reference evidence="2 3" key="1">
    <citation type="submission" date="2023-07" db="EMBL/GenBank/DDBJ databases">
        <authorList>
            <person name="Girao M."/>
            <person name="Carvalho M.F."/>
        </authorList>
    </citation>
    <scope>NUCLEOTIDE SEQUENCE [LARGE SCALE GENOMIC DNA]</scope>
    <source>
        <strain evidence="2 3">66/93</strain>
    </source>
</reference>
<dbReference type="Proteomes" id="UP001348641">
    <property type="component" value="Unassembled WGS sequence"/>
</dbReference>
<evidence type="ECO:0000313" key="2">
    <source>
        <dbReference type="EMBL" id="MEE2050642.1"/>
    </source>
</evidence>
<organism evidence="2 3">
    <name type="scientific">Nocardiopsis tropica</name>
    <dbReference type="NCBI Taxonomy" id="109330"/>
    <lineage>
        <taxon>Bacteria</taxon>
        <taxon>Bacillati</taxon>
        <taxon>Actinomycetota</taxon>
        <taxon>Actinomycetes</taxon>
        <taxon>Streptosporangiales</taxon>
        <taxon>Nocardiopsidaceae</taxon>
        <taxon>Nocardiopsis</taxon>
    </lineage>
</organism>
<proteinExistence type="predicted"/>
<name>A0ABU7KMY0_9ACTN</name>
<feature type="compositionally biased region" description="Basic and acidic residues" evidence="1">
    <location>
        <begin position="1"/>
        <end position="22"/>
    </location>
</feature>
<gene>
    <name evidence="2" type="ORF">Q8A49_09040</name>
</gene>
<comment type="caution">
    <text evidence="2">The sequence shown here is derived from an EMBL/GenBank/DDBJ whole genome shotgun (WGS) entry which is preliminary data.</text>
</comment>
<dbReference type="RefSeq" id="WP_330157839.1">
    <property type="nucleotide sequence ID" value="NZ_BAAAJA010000005.1"/>
</dbReference>
<evidence type="ECO:0000256" key="1">
    <source>
        <dbReference type="SAM" id="MobiDB-lite"/>
    </source>
</evidence>
<protein>
    <submittedName>
        <fullName evidence="2">Uncharacterized protein</fullName>
    </submittedName>
</protein>
<sequence>MRARYTGETRSEAERGVSRPDDPLGMDSATPEQQQLRALLALTVFNEGYRGAPPKLWNAHKITVYGGYVSPRYQETVLVADAPKNVAGYFLLTDNHRERVPGIRALCVTRSEIRMQHLPTGALFTVASRSGLDDRHACQGTCVQNGRNEYLKPADALSSDEEVELEALPAMSPDARVLLAALFTRMALRDPDRAWALGNWYCPPFHIPDALPYNEWLGRQLWGAGNRWTLRWAGFPNAEYVVSALTHPVAGLQGCEARCSGTSPQVSHGDATLRLIEGVV</sequence>
<evidence type="ECO:0000313" key="3">
    <source>
        <dbReference type="Proteomes" id="UP001348641"/>
    </source>
</evidence>